<dbReference type="InterPro" id="IPR010710">
    <property type="entry name" value="DUF1289"/>
</dbReference>
<dbReference type="PANTHER" id="PTHR35175:SF2">
    <property type="entry name" value="DUF1289 DOMAIN-CONTAINING PROTEIN"/>
    <property type="match status" value="1"/>
</dbReference>
<proteinExistence type="predicted"/>
<sequence>MSRNSPCTKVCMMDPESGLCAGCFRTIEEIGNWSRMTEEEKKKVWEELPLRKAGNSTKDSVI</sequence>
<dbReference type="Pfam" id="PF06945">
    <property type="entry name" value="DUF1289"/>
    <property type="match status" value="1"/>
</dbReference>
<name>A0A4R9JRU9_9LEPT</name>
<dbReference type="AlphaFoldDB" id="A0A4R9JRU9"/>
<gene>
    <name evidence="1" type="ORF">EHQ59_11995</name>
</gene>
<reference evidence="1" key="1">
    <citation type="journal article" date="2019" name="PLoS Negl. Trop. Dis.">
        <title>Revisiting the worldwide diversity of Leptospira species in the environment.</title>
        <authorList>
            <person name="Vincent A.T."/>
            <person name="Schiettekatte O."/>
            <person name="Bourhy P."/>
            <person name="Veyrier F.J."/>
            <person name="Picardeau M."/>
        </authorList>
    </citation>
    <scope>NUCLEOTIDE SEQUENCE [LARGE SCALE GENOMIC DNA]</scope>
    <source>
        <strain evidence="1">201702454</strain>
    </source>
</reference>
<accession>A0A4R9JRU9</accession>
<dbReference type="EMBL" id="RQGG01000032">
    <property type="protein sequence ID" value="TGL51603.1"/>
    <property type="molecule type" value="Genomic_DNA"/>
</dbReference>
<comment type="caution">
    <text evidence="1">The sequence shown here is derived from an EMBL/GenBank/DDBJ whole genome shotgun (WGS) entry which is preliminary data.</text>
</comment>
<evidence type="ECO:0000313" key="2">
    <source>
        <dbReference type="Proteomes" id="UP000297609"/>
    </source>
</evidence>
<protein>
    <submittedName>
        <fullName evidence="1">DUF1289 domain-containing protein</fullName>
    </submittedName>
</protein>
<organism evidence="1 2">
    <name type="scientific">Leptospira kemamanensis</name>
    <dbReference type="NCBI Taxonomy" id="2484942"/>
    <lineage>
        <taxon>Bacteria</taxon>
        <taxon>Pseudomonadati</taxon>
        <taxon>Spirochaetota</taxon>
        <taxon>Spirochaetia</taxon>
        <taxon>Leptospirales</taxon>
        <taxon>Leptospiraceae</taxon>
        <taxon>Leptospira</taxon>
    </lineage>
</organism>
<keyword evidence="2" id="KW-1185">Reference proteome</keyword>
<evidence type="ECO:0000313" key="1">
    <source>
        <dbReference type="EMBL" id="TGL51603.1"/>
    </source>
</evidence>
<dbReference type="RefSeq" id="WP_135619879.1">
    <property type="nucleotide sequence ID" value="NZ_RQGG01000032.1"/>
</dbReference>
<dbReference type="Proteomes" id="UP000297609">
    <property type="component" value="Unassembled WGS sequence"/>
</dbReference>
<dbReference type="PANTHER" id="PTHR35175">
    <property type="entry name" value="DUF1289 DOMAIN-CONTAINING PROTEIN"/>
    <property type="match status" value="1"/>
</dbReference>
<dbReference type="OrthoDB" id="9811423at2"/>